<organism evidence="6 7">
    <name type="scientific">Agromyces indicus</name>
    <dbReference type="NCBI Taxonomy" id="758919"/>
    <lineage>
        <taxon>Bacteria</taxon>
        <taxon>Bacillati</taxon>
        <taxon>Actinomycetota</taxon>
        <taxon>Actinomycetes</taxon>
        <taxon>Micrococcales</taxon>
        <taxon>Microbacteriaceae</taxon>
        <taxon>Agromyces</taxon>
    </lineage>
</organism>
<feature type="compositionally biased region" description="Pro residues" evidence="4">
    <location>
        <begin position="246"/>
        <end position="255"/>
    </location>
</feature>
<reference evidence="7" key="1">
    <citation type="submission" date="2023-07" db="EMBL/GenBank/DDBJ databases">
        <title>Description of three actinobacteria isolated from air of manufacturing shop in a pharmaceutical factory.</title>
        <authorList>
            <person name="Zhang D.-F."/>
        </authorList>
    </citation>
    <scope>NUCLEOTIDE SEQUENCE [LARGE SCALE GENOMIC DNA]</scope>
    <source>
        <strain evidence="7">CCTCC AB 2011122</strain>
    </source>
</reference>
<evidence type="ECO:0000256" key="2">
    <source>
        <dbReference type="ARBA" id="ARBA00023125"/>
    </source>
</evidence>
<keyword evidence="7" id="KW-1185">Reference proteome</keyword>
<proteinExistence type="predicted"/>
<keyword evidence="2" id="KW-0238">DNA-binding</keyword>
<comment type="caution">
    <text evidence="6">The sequence shown here is derived from an EMBL/GenBank/DDBJ whole genome shotgun (WGS) entry which is preliminary data.</text>
</comment>
<feature type="region of interest" description="Disordered" evidence="4">
    <location>
        <begin position="232"/>
        <end position="255"/>
    </location>
</feature>
<dbReference type="SUPFAM" id="SSF48008">
    <property type="entry name" value="GntR ligand-binding domain-like"/>
    <property type="match status" value="1"/>
</dbReference>
<keyword evidence="3" id="KW-0804">Transcription</keyword>
<dbReference type="InterPro" id="IPR008920">
    <property type="entry name" value="TF_FadR/GntR_C"/>
</dbReference>
<dbReference type="EMBL" id="JAVKGS010000001">
    <property type="protein sequence ID" value="MDR5691426.1"/>
    <property type="molecule type" value="Genomic_DNA"/>
</dbReference>
<evidence type="ECO:0000313" key="7">
    <source>
        <dbReference type="Proteomes" id="UP001260072"/>
    </source>
</evidence>
<evidence type="ECO:0000313" key="6">
    <source>
        <dbReference type="EMBL" id="MDR5691426.1"/>
    </source>
</evidence>
<protein>
    <submittedName>
        <fullName evidence="6">GntR family transcriptional regulator</fullName>
    </submittedName>
</protein>
<dbReference type="SMART" id="SM00895">
    <property type="entry name" value="FCD"/>
    <property type="match status" value="1"/>
</dbReference>
<dbReference type="SMART" id="SM00345">
    <property type="entry name" value="HTH_GNTR"/>
    <property type="match status" value="1"/>
</dbReference>
<dbReference type="Proteomes" id="UP001260072">
    <property type="component" value="Unassembled WGS sequence"/>
</dbReference>
<dbReference type="PANTHER" id="PTHR43537:SF24">
    <property type="entry name" value="GLUCONATE OPERON TRANSCRIPTIONAL REPRESSOR"/>
    <property type="match status" value="1"/>
</dbReference>
<evidence type="ECO:0000256" key="3">
    <source>
        <dbReference type="ARBA" id="ARBA00023163"/>
    </source>
</evidence>
<evidence type="ECO:0000256" key="4">
    <source>
        <dbReference type="SAM" id="MobiDB-lite"/>
    </source>
</evidence>
<dbReference type="PANTHER" id="PTHR43537">
    <property type="entry name" value="TRANSCRIPTIONAL REGULATOR, GNTR FAMILY"/>
    <property type="match status" value="1"/>
</dbReference>
<dbReference type="Pfam" id="PF00392">
    <property type="entry name" value="GntR"/>
    <property type="match status" value="1"/>
</dbReference>
<dbReference type="CDD" id="cd07377">
    <property type="entry name" value="WHTH_GntR"/>
    <property type="match status" value="1"/>
</dbReference>
<dbReference type="Gene3D" id="1.20.120.530">
    <property type="entry name" value="GntR ligand-binding domain-like"/>
    <property type="match status" value="1"/>
</dbReference>
<keyword evidence="1" id="KW-0805">Transcription regulation</keyword>
<sequence>MTDAAASAAIYCMPLPDRSPAERPKSLRDYAYAQLRDAIVSGDLAPGERLRDPELEEWLGVSRTPIREAIARLELAGLVHTRRAKQTVVAPLDTRTALAAQRIAASLHELAVRDAVTQLTWTDLEAMSNANARFAAALGADDVDAAIAADDAFHAVAVEASANPLLPGLLEQVTPLLRRLERARFGSLAGRGSVADHDRIIALCAEGRADDAARATHENWSTLGRLLHLDDEADSATTPPTEGAPWPSPTSPATG</sequence>
<dbReference type="InterPro" id="IPR000524">
    <property type="entry name" value="Tscrpt_reg_HTH_GntR"/>
</dbReference>
<dbReference type="InterPro" id="IPR036388">
    <property type="entry name" value="WH-like_DNA-bd_sf"/>
</dbReference>
<dbReference type="InterPro" id="IPR011711">
    <property type="entry name" value="GntR_C"/>
</dbReference>
<accession>A0ABU1FI40</accession>
<dbReference type="InterPro" id="IPR036390">
    <property type="entry name" value="WH_DNA-bd_sf"/>
</dbReference>
<evidence type="ECO:0000256" key="1">
    <source>
        <dbReference type="ARBA" id="ARBA00023015"/>
    </source>
</evidence>
<gene>
    <name evidence="6" type="ORF">RH861_05040</name>
</gene>
<dbReference type="SUPFAM" id="SSF46785">
    <property type="entry name" value="Winged helix' DNA-binding domain"/>
    <property type="match status" value="1"/>
</dbReference>
<dbReference type="RefSeq" id="WP_310520045.1">
    <property type="nucleotide sequence ID" value="NZ_BAABBS010000003.1"/>
</dbReference>
<dbReference type="Pfam" id="PF07729">
    <property type="entry name" value="FCD"/>
    <property type="match status" value="1"/>
</dbReference>
<feature type="domain" description="HTH gntR-type" evidence="5">
    <location>
        <begin position="25"/>
        <end position="92"/>
    </location>
</feature>
<dbReference type="Gene3D" id="1.10.10.10">
    <property type="entry name" value="Winged helix-like DNA-binding domain superfamily/Winged helix DNA-binding domain"/>
    <property type="match status" value="1"/>
</dbReference>
<evidence type="ECO:0000259" key="5">
    <source>
        <dbReference type="PROSITE" id="PS50949"/>
    </source>
</evidence>
<dbReference type="PROSITE" id="PS50949">
    <property type="entry name" value="HTH_GNTR"/>
    <property type="match status" value="1"/>
</dbReference>
<name>A0ABU1FI40_9MICO</name>